<protein>
    <submittedName>
        <fullName evidence="3">Uncharacterized protein</fullName>
    </submittedName>
</protein>
<organism evidence="3 4">
    <name type="scientific">Symbiodinium necroappetens</name>
    <dbReference type="NCBI Taxonomy" id="1628268"/>
    <lineage>
        <taxon>Eukaryota</taxon>
        <taxon>Sar</taxon>
        <taxon>Alveolata</taxon>
        <taxon>Dinophyceae</taxon>
        <taxon>Suessiales</taxon>
        <taxon>Symbiodiniaceae</taxon>
        <taxon>Symbiodinium</taxon>
    </lineage>
</organism>
<comment type="caution">
    <text evidence="3">The sequence shown here is derived from an EMBL/GenBank/DDBJ whole genome shotgun (WGS) entry which is preliminary data.</text>
</comment>
<gene>
    <name evidence="3" type="ORF">SNEC2469_LOCUS31083</name>
</gene>
<dbReference type="OrthoDB" id="448732at2759"/>
<accession>A0A813BQ35</accession>
<feature type="compositionally biased region" description="Low complexity" evidence="1">
    <location>
        <begin position="43"/>
        <end position="59"/>
    </location>
</feature>
<evidence type="ECO:0000313" key="3">
    <source>
        <dbReference type="EMBL" id="CAE7911483.1"/>
    </source>
</evidence>
<dbReference type="EMBL" id="CAJNJA010074142">
    <property type="protein sequence ID" value="CAE7911483.1"/>
    <property type="molecule type" value="Genomic_DNA"/>
</dbReference>
<keyword evidence="2" id="KW-0472">Membrane</keyword>
<keyword evidence="2" id="KW-0812">Transmembrane</keyword>
<reference evidence="3" key="1">
    <citation type="submission" date="2021-02" db="EMBL/GenBank/DDBJ databases">
        <authorList>
            <person name="Dougan E. K."/>
            <person name="Rhodes N."/>
            <person name="Thang M."/>
            <person name="Chan C."/>
        </authorList>
    </citation>
    <scope>NUCLEOTIDE SEQUENCE</scope>
</reference>
<evidence type="ECO:0000313" key="4">
    <source>
        <dbReference type="Proteomes" id="UP000601435"/>
    </source>
</evidence>
<dbReference type="AlphaFoldDB" id="A0A813BQ35"/>
<keyword evidence="2" id="KW-1133">Transmembrane helix</keyword>
<dbReference type="Proteomes" id="UP000601435">
    <property type="component" value="Unassembled WGS sequence"/>
</dbReference>
<feature type="transmembrane region" description="Helical" evidence="2">
    <location>
        <begin position="89"/>
        <end position="114"/>
    </location>
</feature>
<name>A0A813BQ35_9DINO</name>
<evidence type="ECO:0000256" key="2">
    <source>
        <dbReference type="SAM" id="Phobius"/>
    </source>
</evidence>
<sequence>MPSSSRLVQGCLPRLGRCTPGLGSLVRRAMSTRLSLKMSPVPSKTSGSRRGTRTGTKDSGALDSRSKTSGSLMSDEHIAKEGSNASDKFVVGVIGASLMIVQVVVLIAGLTSWLKVVNTDLDAELLKASIDEA</sequence>
<evidence type="ECO:0000256" key="1">
    <source>
        <dbReference type="SAM" id="MobiDB-lite"/>
    </source>
</evidence>
<keyword evidence="4" id="KW-1185">Reference proteome</keyword>
<proteinExistence type="predicted"/>
<feature type="region of interest" description="Disordered" evidence="1">
    <location>
        <begin position="34"/>
        <end position="79"/>
    </location>
</feature>